<evidence type="ECO:0000313" key="2">
    <source>
        <dbReference type="EMBL" id="GFA17213.1"/>
    </source>
</evidence>
<organism evidence="2">
    <name type="scientific">Tanacetum cinerariifolium</name>
    <name type="common">Dalmatian daisy</name>
    <name type="synonym">Chrysanthemum cinerariifolium</name>
    <dbReference type="NCBI Taxonomy" id="118510"/>
    <lineage>
        <taxon>Eukaryota</taxon>
        <taxon>Viridiplantae</taxon>
        <taxon>Streptophyta</taxon>
        <taxon>Embryophyta</taxon>
        <taxon>Tracheophyta</taxon>
        <taxon>Spermatophyta</taxon>
        <taxon>Magnoliopsida</taxon>
        <taxon>eudicotyledons</taxon>
        <taxon>Gunneridae</taxon>
        <taxon>Pentapetalae</taxon>
        <taxon>asterids</taxon>
        <taxon>campanulids</taxon>
        <taxon>Asterales</taxon>
        <taxon>Asteraceae</taxon>
        <taxon>Asteroideae</taxon>
        <taxon>Anthemideae</taxon>
        <taxon>Anthemidinae</taxon>
        <taxon>Tanacetum</taxon>
    </lineage>
</organism>
<proteinExistence type="predicted"/>
<keyword evidence="1" id="KW-0175">Coiled coil</keyword>
<sequence length="267" mass="31761">KRKRGLQEKKKKEANIALIAEWEDVQAMMDADHELAERLQAKKQGELSIKERSKLFVELMNQRKKHFARLGAEEKRRKPPTKAQKRNQMCTYLKNMAGFTREELESDKSKKQKLDEKVEAEVDNDQDEAEIKMYMKIVPDDENIDREDLETLWKLVKAKYENTSPEESYERVLWGDLKVMFEPDIEKKMYPLTPATITHMLNRREDLETLWKLVKAKYENTSPEESYERVLWGDLKVMFEPDIEKKMYPLTPATITHMLNRRLQADH</sequence>
<gene>
    <name evidence="2" type="ORF">Tci_589185</name>
</gene>
<feature type="coiled-coil region" evidence="1">
    <location>
        <begin position="101"/>
        <end position="130"/>
    </location>
</feature>
<name>A0A699J793_TANCI</name>
<accession>A0A699J793</accession>
<dbReference type="EMBL" id="BKCJ010380142">
    <property type="protein sequence ID" value="GFA17213.1"/>
    <property type="molecule type" value="Genomic_DNA"/>
</dbReference>
<reference evidence="2" key="1">
    <citation type="journal article" date="2019" name="Sci. Rep.">
        <title>Draft genome of Tanacetum cinerariifolium, the natural source of mosquito coil.</title>
        <authorList>
            <person name="Yamashiro T."/>
            <person name="Shiraishi A."/>
            <person name="Satake H."/>
            <person name="Nakayama K."/>
        </authorList>
    </citation>
    <scope>NUCLEOTIDE SEQUENCE</scope>
</reference>
<dbReference type="AlphaFoldDB" id="A0A699J793"/>
<feature type="non-terminal residue" evidence="2">
    <location>
        <position position="1"/>
    </location>
</feature>
<evidence type="ECO:0000256" key="1">
    <source>
        <dbReference type="SAM" id="Coils"/>
    </source>
</evidence>
<comment type="caution">
    <text evidence="2">The sequence shown here is derived from an EMBL/GenBank/DDBJ whole genome shotgun (WGS) entry which is preliminary data.</text>
</comment>
<protein>
    <submittedName>
        <fullName evidence="2">Uncharacterized protein</fullName>
    </submittedName>
</protein>